<dbReference type="InterPro" id="IPR050306">
    <property type="entry name" value="PfkB_Carbo_kinase"/>
</dbReference>
<feature type="domain" description="Carbohydrate kinase PfkB" evidence="6">
    <location>
        <begin position="2"/>
        <end position="303"/>
    </location>
</feature>
<dbReference type="OrthoDB" id="9795789at2"/>
<keyword evidence="3" id="KW-0547">Nucleotide-binding</keyword>
<keyword evidence="8" id="KW-1185">Reference proteome</keyword>
<keyword evidence="4 7" id="KW-0418">Kinase</keyword>
<dbReference type="GO" id="GO:0008673">
    <property type="term" value="F:2-dehydro-3-deoxygluconokinase activity"/>
    <property type="evidence" value="ECO:0007669"/>
    <property type="project" value="UniProtKB-EC"/>
</dbReference>
<evidence type="ECO:0000256" key="4">
    <source>
        <dbReference type="ARBA" id="ARBA00022777"/>
    </source>
</evidence>
<dbReference type="PANTHER" id="PTHR43085">
    <property type="entry name" value="HEXOKINASE FAMILY MEMBER"/>
    <property type="match status" value="1"/>
</dbReference>
<dbReference type="Pfam" id="PF00294">
    <property type="entry name" value="PfkB"/>
    <property type="match status" value="1"/>
</dbReference>
<dbReference type="PROSITE" id="PS00584">
    <property type="entry name" value="PFKB_KINASES_2"/>
    <property type="match status" value="1"/>
</dbReference>
<dbReference type="InterPro" id="IPR011611">
    <property type="entry name" value="PfkB_dom"/>
</dbReference>
<dbReference type="GO" id="GO:0005524">
    <property type="term" value="F:ATP binding"/>
    <property type="evidence" value="ECO:0007669"/>
    <property type="project" value="UniProtKB-KW"/>
</dbReference>
<dbReference type="CDD" id="cd01167">
    <property type="entry name" value="bac_FRK"/>
    <property type="match status" value="1"/>
</dbReference>
<evidence type="ECO:0000313" key="8">
    <source>
        <dbReference type="Proteomes" id="UP000193077"/>
    </source>
</evidence>
<sequence length="315" mass="34133">MILCCGEALVDMIPDPTRQDGVGFVAHCGGAVMNTAVALSRLGAPTGLFTGLSHDLFGRQLEEHLRASHVDLSFVSWSNRPSTLAFVHFEDGKTSYEFMDENSAGRMLTAADLPNLTEEVSALFFGGISLAVEPAADTYATFLEREKSGRVVMLDPNIRENFIPDQERYRARLERMMAKTDILKVSDEDLDWLIPRSLPLAQKVALLKKLGPSVIIVTRGSAGAVGFLRDGASVSVAAQHVEVVDTVGAGDTFNAGLLRKLMELECLGIHSLRKLNEDHLERALAFASKVASISASRKGADPPWAHEMQGQVGSI</sequence>
<dbReference type="Gene3D" id="3.40.1190.20">
    <property type="match status" value="1"/>
</dbReference>
<dbReference type="EC" id="2.7.1.45" evidence="7"/>
<evidence type="ECO:0000256" key="5">
    <source>
        <dbReference type="ARBA" id="ARBA00022840"/>
    </source>
</evidence>
<dbReference type="InterPro" id="IPR002173">
    <property type="entry name" value="Carboh/pur_kinase_PfkB_CS"/>
</dbReference>
<gene>
    <name evidence="7" type="primary">kdgK_2</name>
    <name evidence="7" type="ORF">TRL7639_01658</name>
</gene>
<dbReference type="EMBL" id="FWFO01000001">
    <property type="protein sequence ID" value="SLN35287.1"/>
    <property type="molecule type" value="Genomic_DNA"/>
</dbReference>
<evidence type="ECO:0000256" key="3">
    <source>
        <dbReference type="ARBA" id="ARBA00022741"/>
    </source>
</evidence>
<keyword evidence="5" id="KW-0067">ATP-binding</keyword>
<evidence type="ECO:0000256" key="1">
    <source>
        <dbReference type="ARBA" id="ARBA00010688"/>
    </source>
</evidence>
<comment type="similarity">
    <text evidence="1">Belongs to the carbohydrate kinase PfkB family.</text>
</comment>
<accession>A0A1Y5SAS5</accession>
<dbReference type="SUPFAM" id="SSF53613">
    <property type="entry name" value="Ribokinase-like"/>
    <property type="match status" value="1"/>
</dbReference>
<evidence type="ECO:0000313" key="7">
    <source>
        <dbReference type="EMBL" id="SLN35287.1"/>
    </source>
</evidence>
<protein>
    <submittedName>
        <fullName evidence="7">2-dehydro-3-deoxygluconokinase</fullName>
        <ecNumber evidence="7">2.7.1.45</ecNumber>
    </submittedName>
</protein>
<dbReference type="AlphaFoldDB" id="A0A1Y5SAS5"/>
<evidence type="ECO:0000256" key="2">
    <source>
        <dbReference type="ARBA" id="ARBA00022679"/>
    </source>
</evidence>
<evidence type="ECO:0000259" key="6">
    <source>
        <dbReference type="Pfam" id="PF00294"/>
    </source>
</evidence>
<organism evidence="7 8">
    <name type="scientific">Falsiruegeria litorea R37</name>
    <dbReference type="NCBI Taxonomy" id="1200284"/>
    <lineage>
        <taxon>Bacteria</taxon>
        <taxon>Pseudomonadati</taxon>
        <taxon>Pseudomonadota</taxon>
        <taxon>Alphaproteobacteria</taxon>
        <taxon>Rhodobacterales</taxon>
        <taxon>Roseobacteraceae</taxon>
        <taxon>Falsiruegeria</taxon>
    </lineage>
</organism>
<name>A0A1Y5SAS5_9RHOB</name>
<dbReference type="Proteomes" id="UP000193077">
    <property type="component" value="Unassembled WGS sequence"/>
</dbReference>
<dbReference type="PANTHER" id="PTHR43085:SF1">
    <property type="entry name" value="PSEUDOURIDINE KINASE-RELATED"/>
    <property type="match status" value="1"/>
</dbReference>
<keyword evidence="2 7" id="KW-0808">Transferase</keyword>
<dbReference type="InterPro" id="IPR029056">
    <property type="entry name" value="Ribokinase-like"/>
</dbReference>
<dbReference type="RefSeq" id="WP_085795237.1">
    <property type="nucleotide sequence ID" value="NZ_FWFO01000001.1"/>
</dbReference>
<proteinExistence type="inferred from homology"/>
<reference evidence="7 8" key="1">
    <citation type="submission" date="2017-03" db="EMBL/GenBank/DDBJ databases">
        <authorList>
            <person name="Afonso C.L."/>
            <person name="Miller P.J."/>
            <person name="Scott M.A."/>
            <person name="Spackman E."/>
            <person name="Goraichik I."/>
            <person name="Dimitrov K.M."/>
            <person name="Suarez D.L."/>
            <person name="Swayne D.E."/>
        </authorList>
    </citation>
    <scope>NUCLEOTIDE SEQUENCE [LARGE SCALE GENOMIC DNA]</scope>
    <source>
        <strain evidence="7 8">CECT 7639</strain>
    </source>
</reference>